<evidence type="ECO:0000313" key="3">
    <source>
        <dbReference type="Proteomes" id="UP001046870"/>
    </source>
</evidence>
<name>A0A9D3T548_MEGAT</name>
<reference evidence="2" key="1">
    <citation type="submission" date="2021-01" db="EMBL/GenBank/DDBJ databases">
        <authorList>
            <person name="Zahm M."/>
            <person name="Roques C."/>
            <person name="Cabau C."/>
            <person name="Klopp C."/>
            <person name="Donnadieu C."/>
            <person name="Jouanno E."/>
            <person name="Lampietro C."/>
            <person name="Louis A."/>
            <person name="Herpin A."/>
            <person name="Echchiki A."/>
            <person name="Berthelot C."/>
            <person name="Parey E."/>
            <person name="Roest-Crollius H."/>
            <person name="Braasch I."/>
            <person name="Postlethwait J."/>
            <person name="Bobe J."/>
            <person name="Montfort J."/>
            <person name="Bouchez O."/>
            <person name="Begum T."/>
            <person name="Mejri S."/>
            <person name="Adams A."/>
            <person name="Chen W.-J."/>
            <person name="Guiguen Y."/>
        </authorList>
    </citation>
    <scope>NUCLEOTIDE SEQUENCE</scope>
    <source>
        <strain evidence="2">YG-15Mar2019-1</strain>
        <tissue evidence="2">Brain</tissue>
    </source>
</reference>
<dbReference type="AlphaFoldDB" id="A0A9D3T548"/>
<organism evidence="2 3">
    <name type="scientific">Megalops atlanticus</name>
    <name type="common">Tarpon</name>
    <name type="synonym">Clupea gigantea</name>
    <dbReference type="NCBI Taxonomy" id="7932"/>
    <lineage>
        <taxon>Eukaryota</taxon>
        <taxon>Metazoa</taxon>
        <taxon>Chordata</taxon>
        <taxon>Craniata</taxon>
        <taxon>Vertebrata</taxon>
        <taxon>Euteleostomi</taxon>
        <taxon>Actinopterygii</taxon>
        <taxon>Neopterygii</taxon>
        <taxon>Teleostei</taxon>
        <taxon>Elopiformes</taxon>
        <taxon>Megalopidae</taxon>
        <taxon>Megalops</taxon>
    </lineage>
</organism>
<feature type="region of interest" description="Disordered" evidence="1">
    <location>
        <begin position="12"/>
        <end position="41"/>
    </location>
</feature>
<dbReference type="EMBL" id="JAFDVH010000009">
    <property type="protein sequence ID" value="KAG7471284.1"/>
    <property type="molecule type" value="Genomic_DNA"/>
</dbReference>
<sequence>MHICSGTPYWTAAAGEGGREESPLPKPNPDHLGHLQEAGAGAGACPAPSVRGHWWGRCLCAGSPDRKWTAHKIAFAEESLGASSPNISRECFWGGGTPPVLLLVHAMGRLSISFLPDVPFPSAA</sequence>
<gene>
    <name evidence="2" type="ORF">MATL_G00122630</name>
</gene>
<keyword evidence="3" id="KW-1185">Reference proteome</keyword>
<dbReference type="Proteomes" id="UP001046870">
    <property type="component" value="Chromosome 9"/>
</dbReference>
<evidence type="ECO:0000313" key="2">
    <source>
        <dbReference type="EMBL" id="KAG7471284.1"/>
    </source>
</evidence>
<proteinExistence type="predicted"/>
<accession>A0A9D3T548</accession>
<feature type="compositionally biased region" description="Basic and acidic residues" evidence="1">
    <location>
        <begin position="17"/>
        <end position="34"/>
    </location>
</feature>
<protein>
    <submittedName>
        <fullName evidence="2">Uncharacterized protein</fullName>
    </submittedName>
</protein>
<comment type="caution">
    <text evidence="2">The sequence shown here is derived from an EMBL/GenBank/DDBJ whole genome shotgun (WGS) entry which is preliminary data.</text>
</comment>
<evidence type="ECO:0000256" key="1">
    <source>
        <dbReference type="SAM" id="MobiDB-lite"/>
    </source>
</evidence>